<dbReference type="PANTHER" id="PTHR37951:SF1">
    <property type="entry name" value="TYPE VI SECRETION SYSTEM COMPONENT TSSA1"/>
    <property type="match status" value="1"/>
</dbReference>
<proteinExistence type="predicted"/>
<name>A0A444JTJ5_9GAMM</name>
<keyword evidence="4" id="KW-1185">Reference proteome</keyword>
<dbReference type="InterPro" id="IPR010657">
    <property type="entry name" value="ImpA_N"/>
</dbReference>
<comment type="caution">
    <text evidence="3">The sequence shown here is derived from an EMBL/GenBank/DDBJ whole genome shotgun (WGS) entry which is preliminary data.</text>
</comment>
<accession>A0A444JTJ5</accession>
<dbReference type="InterPro" id="IPR017740">
    <property type="entry name" value="TssA-like"/>
</dbReference>
<dbReference type="OrthoDB" id="9771118at2"/>
<dbReference type="EMBL" id="RJLM01000002">
    <property type="protein sequence ID" value="RWX56308.1"/>
    <property type="molecule type" value="Genomic_DNA"/>
</dbReference>
<feature type="domain" description="ImpA N-terminal" evidence="2">
    <location>
        <begin position="12"/>
        <end position="149"/>
    </location>
</feature>
<protein>
    <recommendedName>
        <fullName evidence="2">ImpA N-terminal domain-containing protein</fullName>
    </recommendedName>
</protein>
<feature type="compositionally biased region" description="Polar residues" evidence="1">
    <location>
        <begin position="438"/>
        <end position="456"/>
    </location>
</feature>
<evidence type="ECO:0000259" key="2">
    <source>
        <dbReference type="Pfam" id="PF06812"/>
    </source>
</evidence>
<dbReference type="Pfam" id="PF06812">
    <property type="entry name" value="ImpA_N"/>
    <property type="match status" value="1"/>
</dbReference>
<dbReference type="Proteomes" id="UP000287563">
    <property type="component" value="Unassembled WGS sequence"/>
</dbReference>
<organism evidence="3 4">
    <name type="scientific">Photobacterium chitinilyticum</name>
    <dbReference type="NCBI Taxonomy" id="2485123"/>
    <lineage>
        <taxon>Bacteria</taxon>
        <taxon>Pseudomonadati</taxon>
        <taxon>Pseudomonadota</taxon>
        <taxon>Gammaproteobacteria</taxon>
        <taxon>Vibrionales</taxon>
        <taxon>Vibrionaceae</taxon>
        <taxon>Photobacterium</taxon>
    </lineage>
</organism>
<reference evidence="3 4" key="1">
    <citation type="submission" date="2018-11" db="EMBL/GenBank/DDBJ databases">
        <title>Photobacterium sp. BEI247 sp. nov., a marine bacterium isolated from Yongle Blue Hole in the South China Sea.</title>
        <authorList>
            <person name="Wang X."/>
        </authorList>
    </citation>
    <scope>NUCLEOTIDE SEQUENCE [LARGE SCALE GENOMIC DNA]</scope>
    <source>
        <strain evidence="4">BEI247</strain>
    </source>
</reference>
<dbReference type="AlphaFoldDB" id="A0A444JTJ5"/>
<evidence type="ECO:0000256" key="1">
    <source>
        <dbReference type="SAM" id="MobiDB-lite"/>
    </source>
</evidence>
<gene>
    <name evidence="3" type="ORF">EDI28_08510</name>
</gene>
<dbReference type="RefSeq" id="WP_128783394.1">
    <property type="nucleotide sequence ID" value="NZ_JAKJSG010000033.1"/>
</dbReference>
<dbReference type="PANTHER" id="PTHR37951">
    <property type="entry name" value="CYTOPLASMIC PROTEIN-RELATED"/>
    <property type="match status" value="1"/>
</dbReference>
<evidence type="ECO:0000313" key="3">
    <source>
        <dbReference type="EMBL" id="RWX56308.1"/>
    </source>
</evidence>
<feature type="region of interest" description="Disordered" evidence="1">
    <location>
        <begin position="405"/>
        <end position="456"/>
    </location>
</feature>
<sequence length="456" mass="50890">MKFTESQRQGLLSPLMEDSFCGLYLKSDRQAFRPLRNEFNLAQTSLRKLTQHPELSELDVLLEENSNNWDTLSTSLVNVFANSSRDIELVGWMMAAQIIIDPSLSGTKEAAAWFQELVTKHWDSLQPILPDNKIKAEGDGERSRERNAFKVKAFVQLVGESENSGLLYSPLLMTPLIGDLDYTLFQSEEHKGNLSDLRSQYHNLALSQRAKVVALINNLEATKQSFVAIEQKVTDICKQNGQPTVGFNFVISLINKMLRAIEFISGLTVTAAPPVSDIQPVPAVQTEQAVEHSQGTISEYADMQGNPAATHTVSISSLADQQVTNRDQAFHQIRDIADYFRKTEPHSPVAYLLEKAIRWGYMPLPELMTELLSNQQETIDRIFNLTGLDEEGAITLPEVNHAVTPSPILSPSAGTHEPEPAVEMKPVSPVIETEKTPNQEPQKTEQQAKSNNALQW</sequence>
<evidence type="ECO:0000313" key="4">
    <source>
        <dbReference type="Proteomes" id="UP000287563"/>
    </source>
</evidence>